<dbReference type="PANTHER" id="PTHR13812">
    <property type="entry name" value="KETIMINE REDUCTASE MU-CRYSTALLIN"/>
    <property type="match status" value="1"/>
</dbReference>
<comment type="caution">
    <text evidence="3">The sequence shown here is derived from an EMBL/GenBank/DDBJ whole genome shotgun (WGS) entry which is preliminary data.</text>
</comment>
<accession>A0ABR0F5R0</accession>
<dbReference type="SUPFAM" id="SSF51735">
    <property type="entry name" value="NAD(P)-binding Rossmann-fold domains"/>
    <property type="match status" value="1"/>
</dbReference>
<dbReference type="InterPro" id="IPR003462">
    <property type="entry name" value="ODC_Mu_crystall"/>
</dbReference>
<dbReference type="PANTHER" id="PTHR13812:SF19">
    <property type="entry name" value="KETIMINE REDUCTASE MU-CRYSTALLIN"/>
    <property type="match status" value="1"/>
</dbReference>
<reference evidence="3 4" key="1">
    <citation type="journal article" date="2023" name="G3 (Bethesda)">
        <title>A chromosome-level genome assembly of Zasmidium syzygii isolated from banana leaves.</title>
        <authorList>
            <person name="van Westerhoven A.C."/>
            <person name="Mehrabi R."/>
            <person name="Talebi R."/>
            <person name="Steentjes M.B.F."/>
            <person name="Corcolon B."/>
            <person name="Chong P.A."/>
            <person name="Kema G.H.J."/>
            <person name="Seidl M.F."/>
        </authorList>
    </citation>
    <scope>NUCLEOTIDE SEQUENCE [LARGE SCALE GENOMIC DNA]</scope>
    <source>
        <strain evidence="3 4">P124</strain>
    </source>
</reference>
<gene>
    <name evidence="3" type="ORF">PRZ48_002282</name>
</gene>
<comment type="similarity">
    <text evidence="1">Belongs to the ornithine cyclodeaminase/mu-crystallin family.</text>
</comment>
<name>A0ABR0F5R0_ZASCE</name>
<organism evidence="3 4">
    <name type="scientific">Zasmidium cellare</name>
    <name type="common">Wine cellar mold</name>
    <name type="synonym">Racodium cellare</name>
    <dbReference type="NCBI Taxonomy" id="395010"/>
    <lineage>
        <taxon>Eukaryota</taxon>
        <taxon>Fungi</taxon>
        <taxon>Dikarya</taxon>
        <taxon>Ascomycota</taxon>
        <taxon>Pezizomycotina</taxon>
        <taxon>Dothideomycetes</taxon>
        <taxon>Dothideomycetidae</taxon>
        <taxon>Mycosphaerellales</taxon>
        <taxon>Mycosphaerellaceae</taxon>
        <taxon>Zasmidium</taxon>
    </lineage>
</organism>
<evidence type="ECO:0000313" key="4">
    <source>
        <dbReference type="Proteomes" id="UP001305779"/>
    </source>
</evidence>
<sequence>MSGLRILSDEAVHELLITLPRSEILVLQAIIEEALSGFSTGKERECQPEASVIRRPEGQSVLFRPFTSPSAVGTKIIVDPVSDPKTGKRPGLHGVLVVCDNSGIAKGLINAEDVTGFRTSLSAIIPWTWRKRVDHILVFGAGKQALWHIRLALALRGDEIKSVTVVNRSMERADELVKRVKEENDKYWRSKAEISSHDPADKSGVDARLAEADAVFCTVPSIEVLFAVNALNLDSRQHMPYIAAIGSWQPQMIELDPALLERAVTASANARVLVDDSNAFQNHTGEGIQSGLKAEQLLELGKVVDLHKQGTGSHEAISGDWLGEGLVVYKSVGVSLTDLAIGEAILKRADQTDIGTLVANI</sequence>
<dbReference type="InterPro" id="IPR006151">
    <property type="entry name" value="Shikm_DH/Glu-tRNA_Rdtase"/>
</dbReference>
<dbReference type="Gene3D" id="3.30.1780.10">
    <property type="entry name" value="ornithine cyclodeaminase, domain 1"/>
    <property type="match status" value="1"/>
</dbReference>
<evidence type="ECO:0000313" key="3">
    <source>
        <dbReference type="EMBL" id="KAK4508543.1"/>
    </source>
</evidence>
<dbReference type="EMBL" id="JAXOVC010000001">
    <property type="protein sequence ID" value="KAK4508543.1"/>
    <property type="molecule type" value="Genomic_DNA"/>
</dbReference>
<keyword evidence="4" id="KW-1185">Reference proteome</keyword>
<evidence type="ECO:0000259" key="2">
    <source>
        <dbReference type="Pfam" id="PF01488"/>
    </source>
</evidence>
<dbReference type="Pfam" id="PF01488">
    <property type="entry name" value="Shikimate_DH"/>
    <property type="match status" value="1"/>
</dbReference>
<feature type="domain" description="Quinate/shikimate 5-dehydrogenase/glutamyl-tRNA reductase" evidence="2">
    <location>
        <begin position="134"/>
        <end position="188"/>
    </location>
</feature>
<dbReference type="Proteomes" id="UP001305779">
    <property type="component" value="Unassembled WGS sequence"/>
</dbReference>
<protein>
    <recommendedName>
        <fullName evidence="2">Quinate/shikimate 5-dehydrogenase/glutamyl-tRNA reductase domain-containing protein</fullName>
    </recommendedName>
</protein>
<dbReference type="InterPro" id="IPR023401">
    <property type="entry name" value="ODC_N"/>
</dbReference>
<evidence type="ECO:0000256" key="1">
    <source>
        <dbReference type="ARBA" id="ARBA00008903"/>
    </source>
</evidence>
<proteinExistence type="inferred from homology"/>
<dbReference type="InterPro" id="IPR036291">
    <property type="entry name" value="NAD(P)-bd_dom_sf"/>
</dbReference>
<dbReference type="Gene3D" id="3.40.50.720">
    <property type="entry name" value="NAD(P)-binding Rossmann-like Domain"/>
    <property type="match status" value="1"/>
</dbReference>